<reference evidence="10" key="2">
    <citation type="journal article" date="2020" name="Front. Microbiol.">
        <title>Phenotypic and Genetic Characterization of the Cheese Ripening Yeast Geotrichum candidum.</title>
        <authorList>
            <person name="Perkins V."/>
            <person name="Vignola S."/>
            <person name="Lessard M.H."/>
            <person name="Plante P.L."/>
            <person name="Corbeil J."/>
            <person name="Dugat-Bony E."/>
            <person name="Frenette M."/>
            <person name="Labrie S."/>
        </authorList>
    </citation>
    <scope>NUCLEOTIDE SEQUENCE</scope>
    <source>
        <strain evidence="10">LMA-70</strain>
    </source>
</reference>
<evidence type="ECO:0000313" key="9">
    <source>
        <dbReference type="EMBL" id="CDO51447.1"/>
    </source>
</evidence>
<keyword evidence="11" id="KW-1185">Reference proteome</keyword>
<dbReference type="InterPro" id="IPR017892">
    <property type="entry name" value="Pkinase_C"/>
</dbReference>
<dbReference type="EMBL" id="CCBN010000001">
    <property type="protein sequence ID" value="CDO51447.1"/>
    <property type="molecule type" value="Genomic_DNA"/>
</dbReference>
<evidence type="ECO:0000313" key="10">
    <source>
        <dbReference type="EMBL" id="KAF5100811.1"/>
    </source>
</evidence>
<evidence type="ECO:0000313" key="11">
    <source>
        <dbReference type="Proteomes" id="UP000242525"/>
    </source>
</evidence>
<evidence type="ECO:0000256" key="5">
    <source>
        <dbReference type="ARBA" id="ARBA00022777"/>
    </source>
</evidence>
<keyword evidence="5" id="KW-0418">Kinase</keyword>
<dbReference type="SMART" id="SM00220">
    <property type="entry name" value="S_TKc"/>
    <property type="match status" value="1"/>
</dbReference>
<dbReference type="InterPro" id="IPR000719">
    <property type="entry name" value="Prot_kinase_dom"/>
</dbReference>
<name>A0A0J9YHL9_GEOCN</name>
<evidence type="ECO:0008006" key="12">
    <source>
        <dbReference type="Google" id="ProtNLM"/>
    </source>
</evidence>
<reference evidence="9 11" key="1">
    <citation type="submission" date="2014-03" db="EMBL/GenBank/DDBJ databases">
        <authorList>
            <person name="Casaregola S."/>
        </authorList>
    </citation>
    <scope>NUCLEOTIDE SEQUENCE [LARGE SCALE GENOMIC DNA]</scope>
    <source>
        <strain evidence="9 11">CLIB 918</strain>
    </source>
</reference>
<keyword evidence="6" id="KW-0067">ATP-binding</keyword>
<keyword evidence="2" id="KW-0597">Phosphoprotein</keyword>
<keyword evidence="3" id="KW-0808">Transferase</keyword>
<organism evidence="9 11">
    <name type="scientific">Geotrichum candidum</name>
    <name type="common">Oospora lactis</name>
    <name type="synonym">Dipodascus geotrichum</name>
    <dbReference type="NCBI Taxonomy" id="1173061"/>
    <lineage>
        <taxon>Eukaryota</taxon>
        <taxon>Fungi</taxon>
        <taxon>Dikarya</taxon>
        <taxon>Ascomycota</taxon>
        <taxon>Saccharomycotina</taxon>
        <taxon>Dipodascomycetes</taxon>
        <taxon>Dipodascales</taxon>
        <taxon>Dipodascaceae</taxon>
        <taxon>Geotrichum</taxon>
    </lineage>
</organism>
<feature type="domain" description="AGC-kinase C-terminal" evidence="8">
    <location>
        <begin position="375"/>
        <end position="454"/>
    </location>
</feature>
<dbReference type="CDD" id="cd05123">
    <property type="entry name" value="STKc_AGC"/>
    <property type="match status" value="1"/>
</dbReference>
<evidence type="ECO:0000256" key="4">
    <source>
        <dbReference type="ARBA" id="ARBA00022741"/>
    </source>
</evidence>
<keyword evidence="4" id="KW-0547">Nucleotide-binding</keyword>
<dbReference type="InterPro" id="IPR008271">
    <property type="entry name" value="Ser/Thr_kinase_AS"/>
</dbReference>
<dbReference type="PROSITE" id="PS51285">
    <property type="entry name" value="AGC_KINASE_CTER"/>
    <property type="match status" value="1"/>
</dbReference>
<evidence type="ECO:0000256" key="3">
    <source>
        <dbReference type="ARBA" id="ARBA00022679"/>
    </source>
</evidence>
<dbReference type="PANTHER" id="PTHR24351">
    <property type="entry name" value="RIBOSOMAL PROTEIN S6 KINASE"/>
    <property type="match status" value="1"/>
</dbReference>
<gene>
    <name evidence="9" type="ORF">BN980_GECA01s06346g</name>
    <name evidence="10" type="ORF">DV451_002425</name>
</gene>
<keyword evidence="1" id="KW-0723">Serine/threonine-protein kinase</keyword>
<dbReference type="GO" id="GO:0005524">
    <property type="term" value="F:ATP binding"/>
    <property type="evidence" value="ECO:0007669"/>
    <property type="project" value="UniProtKB-KW"/>
</dbReference>
<dbReference type="InterPro" id="IPR011009">
    <property type="entry name" value="Kinase-like_dom_sf"/>
</dbReference>
<feature type="domain" description="Protein kinase" evidence="7">
    <location>
        <begin position="115"/>
        <end position="374"/>
    </location>
</feature>
<dbReference type="Proteomes" id="UP000750522">
    <property type="component" value="Unassembled WGS sequence"/>
</dbReference>
<dbReference type="EMBL" id="QQZK01000043">
    <property type="protein sequence ID" value="KAF5100811.1"/>
    <property type="molecule type" value="Genomic_DNA"/>
</dbReference>
<reference evidence="10" key="3">
    <citation type="submission" date="2020-01" db="EMBL/GenBank/DDBJ databases">
        <authorList>
            <person name="Perkins V."/>
            <person name="Lessard M.-H."/>
            <person name="Dugat-Bony E."/>
            <person name="Frenette M."/>
            <person name="Labrie S."/>
        </authorList>
    </citation>
    <scope>NUCLEOTIDE SEQUENCE</scope>
    <source>
        <strain evidence="10">LMA-70</strain>
    </source>
</reference>
<evidence type="ECO:0000259" key="7">
    <source>
        <dbReference type="PROSITE" id="PS50011"/>
    </source>
</evidence>
<proteinExistence type="predicted"/>
<dbReference type="InterPro" id="IPR045270">
    <property type="entry name" value="STKc_AGC"/>
</dbReference>
<dbReference type="FunFam" id="1.10.510.10:FF:000048">
    <property type="entry name" value="Protein kinase C"/>
    <property type="match status" value="1"/>
</dbReference>
<dbReference type="SUPFAM" id="SSF56112">
    <property type="entry name" value="Protein kinase-like (PK-like)"/>
    <property type="match status" value="1"/>
</dbReference>
<evidence type="ECO:0000256" key="6">
    <source>
        <dbReference type="ARBA" id="ARBA00022840"/>
    </source>
</evidence>
<dbReference type="Pfam" id="PF00069">
    <property type="entry name" value="Pkinase"/>
    <property type="match status" value="1"/>
</dbReference>
<dbReference type="GO" id="GO:0004674">
    <property type="term" value="F:protein serine/threonine kinase activity"/>
    <property type="evidence" value="ECO:0007669"/>
    <property type="project" value="UniProtKB-KW"/>
</dbReference>
<dbReference type="FunFam" id="3.30.200.20:FF:000222">
    <property type="entry name" value="Serine/threonine-protein kinase psk1"/>
    <property type="match status" value="1"/>
</dbReference>
<evidence type="ECO:0000256" key="1">
    <source>
        <dbReference type="ARBA" id="ARBA00022527"/>
    </source>
</evidence>
<evidence type="ECO:0000259" key="8">
    <source>
        <dbReference type="PROSITE" id="PS51285"/>
    </source>
</evidence>
<sequence length="455" mass="51350">MADIFEFDEDVLASDVSKLSLGRPGEVALESSERDDIVGDLYQYPASKPISISKTQHRRTGSTGSLLVGSAGSLTNRLGKSFEVDIAEPFVSSYAQESTMVENSQLRRKIVPDDFEPLKVLGQGTYGKVLLVRERSSGRLYAQKQLKKASMIVEEKKIQMTKTEKEILESVRHPYIVKLFYALQDQSKLYLILEYAQGGELFHHLNNQAMLSEDTVSFYAAEIILALNHLHRNVGVVYRDLKPENCLLDADGHLVLTDFGLSKVSTDDSDRCRTFLGTPEFMAPEILKGDPYDYAVDWWSLGAVCYNLLTGSPPFPGNNHTMILRKIQKAKRPDFPFFLSADAQDILTRLLRKEPRRRLGSDDFEKSIKPHRFFRKLDWRKLEVRDPSIVPPIQPLITDPELAENFSTEFTDMVVDDGYESQPIPIDGKGGKEDGSHPFQGFSFTASQSFIDCAY</sequence>
<dbReference type="STRING" id="1173061.A0A0J9YHL9"/>
<dbReference type="SMART" id="SM00133">
    <property type="entry name" value="S_TK_X"/>
    <property type="match status" value="1"/>
</dbReference>
<comment type="caution">
    <text evidence="9">The sequence shown here is derived from an EMBL/GenBank/DDBJ whole genome shotgun (WGS) entry which is preliminary data.</text>
</comment>
<dbReference type="Gene3D" id="1.10.510.10">
    <property type="entry name" value="Transferase(Phosphotransferase) domain 1"/>
    <property type="match status" value="1"/>
</dbReference>
<accession>A0A0J9YHL9</accession>
<dbReference type="Proteomes" id="UP000242525">
    <property type="component" value="Unassembled WGS sequence"/>
</dbReference>
<dbReference type="PROSITE" id="PS50011">
    <property type="entry name" value="PROTEIN_KINASE_DOM"/>
    <property type="match status" value="1"/>
</dbReference>
<dbReference type="Pfam" id="PF00433">
    <property type="entry name" value="Pkinase_C"/>
    <property type="match status" value="1"/>
</dbReference>
<protein>
    <recommendedName>
        <fullName evidence="12">Protein kinase domain-containing protein</fullName>
    </recommendedName>
</protein>
<dbReference type="OrthoDB" id="63267at2759"/>
<dbReference type="AlphaFoldDB" id="A0A0J9YHL9"/>
<dbReference type="PROSITE" id="PS00108">
    <property type="entry name" value="PROTEIN_KINASE_ST"/>
    <property type="match status" value="1"/>
</dbReference>
<dbReference type="InterPro" id="IPR000961">
    <property type="entry name" value="AGC-kinase_C"/>
</dbReference>
<dbReference type="Gene3D" id="3.30.200.20">
    <property type="entry name" value="Phosphorylase Kinase, domain 1"/>
    <property type="match status" value="1"/>
</dbReference>
<evidence type="ECO:0000256" key="2">
    <source>
        <dbReference type="ARBA" id="ARBA00022553"/>
    </source>
</evidence>